<dbReference type="CDD" id="cd16448">
    <property type="entry name" value="RING-H2"/>
    <property type="match status" value="1"/>
</dbReference>
<keyword evidence="2 4" id="KW-0863">Zinc-finger</keyword>
<dbReference type="VEuPathDB" id="FungiDB:HMPREF1541_09846"/>
<dbReference type="RefSeq" id="XP_008712741.1">
    <property type="nucleotide sequence ID" value="XM_008714519.1"/>
</dbReference>
<evidence type="ECO:0000256" key="5">
    <source>
        <dbReference type="SAM" id="Coils"/>
    </source>
</evidence>
<evidence type="ECO:0000256" key="4">
    <source>
        <dbReference type="PROSITE-ProRule" id="PRU00175"/>
    </source>
</evidence>
<dbReference type="HOGENOM" id="CLU_721632_0_0_1"/>
<name>W2S8E0_CYPE1</name>
<sequence>MPDSSNASTHVWRERARYWQGVASQRRHDAAEAQATADQTILQLNQQIQQQQQNAHSDSATQLQQTILHLRQEIQRLEQRISSINSAQLADEQTVESNEGAQHENDVEESESGELDAEEPALGESGADDEGSDNGIEEPENGELDIEEPALEESGVDDEEVQAPEGFPVLTQVSFRISSIMVPISTILRAAINTILSDPQVLSGGGYVVGGLNGNLVPTLNVPPQLLTASQQQPVPPASQSHGTNAQNVQDEPRIPAEYLQRIRDVLDRAEIPFMGTNALQISAEALPATPPPSLHRGPHAYDTIKWSSKAMPTRDEDDLSCSICRMEYVVGETVCILPCAGRHHFHQECIKNWHKEASLDCAMCRAKFVWRLQEKLPASVEF</sequence>
<feature type="compositionally biased region" description="Low complexity" evidence="6">
    <location>
        <begin position="229"/>
        <end position="241"/>
    </location>
</feature>
<dbReference type="GO" id="GO:0008270">
    <property type="term" value="F:zinc ion binding"/>
    <property type="evidence" value="ECO:0007669"/>
    <property type="project" value="UniProtKB-KW"/>
</dbReference>
<dbReference type="Pfam" id="PF13639">
    <property type="entry name" value="zf-RING_2"/>
    <property type="match status" value="1"/>
</dbReference>
<dbReference type="AlphaFoldDB" id="W2S8E0"/>
<dbReference type="PROSITE" id="PS50089">
    <property type="entry name" value="ZF_RING_2"/>
    <property type="match status" value="1"/>
</dbReference>
<keyword evidence="3" id="KW-0862">Zinc</keyword>
<protein>
    <recommendedName>
        <fullName evidence="7">RING-type domain-containing protein</fullName>
    </recommendedName>
</protein>
<dbReference type="SUPFAM" id="SSF57850">
    <property type="entry name" value="RING/U-box"/>
    <property type="match status" value="1"/>
</dbReference>
<dbReference type="InterPro" id="IPR001841">
    <property type="entry name" value="Znf_RING"/>
</dbReference>
<dbReference type="Proteomes" id="UP000030752">
    <property type="component" value="Unassembled WGS sequence"/>
</dbReference>
<dbReference type="EMBL" id="KB822713">
    <property type="protein sequence ID" value="ETN44971.1"/>
    <property type="molecule type" value="Genomic_DNA"/>
</dbReference>
<keyword evidence="9" id="KW-1185">Reference proteome</keyword>
<dbReference type="Gene3D" id="3.30.40.10">
    <property type="entry name" value="Zinc/RING finger domain, C3HC4 (zinc finger)"/>
    <property type="match status" value="1"/>
</dbReference>
<keyword evidence="5" id="KW-0175">Coiled coil</keyword>
<feature type="compositionally biased region" description="Acidic residues" evidence="6">
    <location>
        <begin position="106"/>
        <end position="146"/>
    </location>
</feature>
<proteinExistence type="predicted"/>
<dbReference type="GeneID" id="19977185"/>
<evidence type="ECO:0000256" key="1">
    <source>
        <dbReference type="ARBA" id="ARBA00022723"/>
    </source>
</evidence>
<feature type="region of interest" description="Disordered" evidence="6">
    <location>
        <begin position="229"/>
        <end position="252"/>
    </location>
</feature>
<gene>
    <name evidence="8" type="ORF">HMPREF1541_09846</name>
</gene>
<dbReference type="STRING" id="1220924.W2S8E0"/>
<dbReference type="InParanoid" id="W2S8E0"/>
<accession>W2S8E0</accession>
<organism evidence="8 9">
    <name type="scientific">Cyphellophora europaea (strain CBS 101466)</name>
    <name type="common">Phialophora europaea</name>
    <dbReference type="NCBI Taxonomy" id="1220924"/>
    <lineage>
        <taxon>Eukaryota</taxon>
        <taxon>Fungi</taxon>
        <taxon>Dikarya</taxon>
        <taxon>Ascomycota</taxon>
        <taxon>Pezizomycotina</taxon>
        <taxon>Eurotiomycetes</taxon>
        <taxon>Chaetothyriomycetidae</taxon>
        <taxon>Chaetothyriales</taxon>
        <taxon>Cyphellophoraceae</taxon>
        <taxon>Cyphellophora</taxon>
    </lineage>
</organism>
<dbReference type="InterPro" id="IPR013083">
    <property type="entry name" value="Znf_RING/FYVE/PHD"/>
</dbReference>
<evidence type="ECO:0000259" key="7">
    <source>
        <dbReference type="PROSITE" id="PS50089"/>
    </source>
</evidence>
<feature type="domain" description="RING-type" evidence="7">
    <location>
        <begin position="322"/>
        <end position="366"/>
    </location>
</feature>
<dbReference type="OrthoDB" id="8062037at2759"/>
<dbReference type="InterPro" id="IPR052788">
    <property type="entry name" value="RING-type_E3_ligase_ATL"/>
</dbReference>
<evidence type="ECO:0000313" key="8">
    <source>
        <dbReference type="EMBL" id="ETN44971.1"/>
    </source>
</evidence>
<keyword evidence="1" id="KW-0479">Metal-binding</keyword>
<feature type="region of interest" description="Disordered" evidence="6">
    <location>
        <begin position="88"/>
        <end position="146"/>
    </location>
</feature>
<dbReference type="PANTHER" id="PTHR45798:SF97">
    <property type="entry name" value="ALCOHOL-SENSITIVE RING FINGER PROTEIN 1"/>
    <property type="match status" value="1"/>
</dbReference>
<evidence type="ECO:0000313" key="9">
    <source>
        <dbReference type="Proteomes" id="UP000030752"/>
    </source>
</evidence>
<evidence type="ECO:0000256" key="6">
    <source>
        <dbReference type="SAM" id="MobiDB-lite"/>
    </source>
</evidence>
<dbReference type="PANTHER" id="PTHR45798">
    <property type="entry name" value="RING-H2 FINGER PROTEIN ATL61-RELATED-RELATED"/>
    <property type="match status" value="1"/>
</dbReference>
<evidence type="ECO:0000256" key="2">
    <source>
        <dbReference type="ARBA" id="ARBA00022771"/>
    </source>
</evidence>
<reference evidence="8 9" key="1">
    <citation type="submission" date="2013-03" db="EMBL/GenBank/DDBJ databases">
        <title>The Genome Sequence of Phialophora europaea CBS 101466.</title>
        <authorList>
            <consortium name="The Broad Institute Genomics Platform"/>
            <person name="Cuomo C."/>
            <person name="de Hoog S."/>
            <person name="Gorbushina A."/>
            <person name="Walker B."/>
            <person name="Young S.K."/>
            <person name="Zeng Q."/>
            <person name="Gargeya S."/>
            <person name="Fitzgerald M."/>
            <person name="Haas B."/>
            <person name="Abouelleil A."/>
            <person name="Allen A.W."/>
            <person name="Alvarado L."/>
            <person name="Arachchi H.M."/>
            <person name="Berlin A.M."/>
            <person name="Chapman S.B."/>
            <person name="Gainer-Dewar J."/>
            <person name="Goldberg J."/>
            <person name="Griggs A."/>
            <person name="Gujja S."/>
            <person name="Hansen M."/>
            <person name="Howarth C."/>
            <person name="Imamovic A."/>
            <person name="Ireland A."/>
            <person name="Larimer J."/>
            <person name="McCowan C."/>
            <person name="Murphy C."/>
            <person name="Pearson M."/>
            <person name="Poon T.W."/>
            <person name="Priest M."/>
            <person name="Roberts A."/>
            <person name="Saif S."/>
            <person name="Shea T."/>
            <person name="Sisk P."/>
            <person name="Sykes S."/>
            <person name="Wortman J."/>
            <person name="Nusbaum C."/>
            <person name="Birren B."/>
        </authorList>
    </citation>
    <scope>NUCLEOTIDE SEQUENCE [LARGE SCALE GENOMIC DNA]</scope>
    <source>
        <strain evidence="8 9">CBS 101466</strain>
    </source>
</reference>
<feature type="coiled-coil region" evidence="5">
    <location>
        <begin position="34"/>
        <end position="87"/>
    </location>
</feature>
<evidence type="ECO:0000256" key="3">
    <source>
        <dbReference type="ARBA" id="ARBA00022833"/>
    </source>
</evidence>